<dbReference type="InterPro" id="IPR056411">
    <property type="entry name" value="CysS_C"/>
</dbReference>
<comment type="cofactor">
    <cofactor evidence="13">
        <name>Zn(2+)</name>
        <dbReference type="ChEBI" id="CHEBI:29105"/>
    </cofactor>
    <text evidence="13">Binds 1 zinc ion per subunit.</text>
</comment>
<keyword evidence="5 13" id="KW-0436">Ligase</keyword>
<dbReference type="SMART" id="SM00840">
    <property type="entry name" value="DALR_2"/>
    <property type="match status" value="1"/>
</dbReference>
<dbReference type="InterPro" id="IPR032678">
    <property type="entry name" value="tRNA-synt_1_cat_dom"/>
</dbReference>
<dbReference type="HAMAP" id="MF_00041">
    <property type="entry name" value="Cys_tRNA_synth"/>
    <property type="match status" value="1"/>
</dbReference>
<evidence type="ECO:0000256" key="9">
    <source>
        <dbReference type="ARBA" id="ARBA00022840"/>
    </source>
</evidence>
<dbReference type="InterPro" id="IPR015803">
    <property type="entry name" value="Cys-tRNA-ligase"/>
</dbReference>
<accession>A0ABW1WGJ4</accession>
<dbReference type="InterPro" id="IPR015273">
    <property type="entry name" value="Cys-tRNA-synt_Ia_DALR"/>
</dbReference>
<evidence type="ECO:0000256" key="6">
    <source>
        <dbReference type="ARBA" id="ARBA00022723"/>
    </source>
</evidence>
<keyword evidence="11 13" id="KW-0030">Aminoacyl-tRNA synthetase</keyword>
<proteinExistence type="inferred from homology"/>
<dbReference type="Proteomes" id="UP001596267">
    <property type="component" value="Unassembled WGS sequence"/>
</dbReference>
<comment type="caution">
    <text evidence="15">The sequence shown here is derived from an EMBL/GenBank/DDBJ whole genome shotgun (WGS) entry which is preliminary data.</text>
</comment>
<evidence type="ECO:0000313" key="16">
    <source>
        <dbReference type="Proteomes" id="UP001596267"/>
    </source>
</evidence>
<feature type="domain" description="Cysteinyl-tRNA synthetase class Ia DALR" evidence="14">
    <location>
        <begin position="351"/>
        <end position="415"/>
    </location>
</feature>
<reference evidence="16" key="1">
    <citation type="journal article" date="2019" name="Int. J. Syst. Evol. Microbiol.">
        <title>The Global Catalogue of Microorganisms (GCM) 10K type strain sequencing project: providing services to taxonomists for standard genome sequencing and annotation.</title>
        <authorList>
            <consortium name="The Broad Institute Genomics Platform"/>
            <consortium name="The Broad Institute Genome Sequencing Center for Infectious Disease"/>
            <person name="Wu L."/>
            <person name="Ma J."/>
        </authorList>
    </citation>
    <scope>NUCLEOTIDE SEQUENCE [LARGE SCALE GENOMIC DNA]</scope>
    <source>
        <strain evidence="16">CCUG 42001</strain>
    </source>
</reference>
<feature type="binding site" evidence="13">
    <location>
        <position position="239"/>
    </location>
    <ligand>
        <name>Zn(2+)</name>
        <dbReference type="ChEBI" id="CHEBI:29105"/>
    </ligand>
</feature>
<feature type="binding site" evidence="13">
    <location>
        <position position="210"/>
    </location>
    <ligand>
        <name>Zn(2+)</name>
        <dbReference type="ChEBI" id="CHEBI:29105"/>
    </ligand>
</feature>
<dbReference type="InterPro" id="IPR014729">
    <property type="entry name" value="Rossmann-like_a/b/a_fold"/>
</dbReference>
<dbReference type="CDD" id="cd00672">
    <property type="entry name" value="CysRS_core"/>
    <property type="match status" value="1"/>
</dbReference>
<keyword evidence="9 13" id="KW-0067">ATP-binding</keyword>
<evidence type="ECO:0000256" key="11">
    <source>
        <dbReference type="ARBA" id="ARBA00023146"/>
    </source>
</evidence>
<dbReference type="Pfam" id="PF23493">
    <property type="entry name" value="CysS_C"/>
    <property type="match status" value="1"/>
</dbReference>
<dbReference type="EMBL" id="JBHSTQ010000013">
    <property type="protein sequence ID" value="MFC6387324.1"/>
    <property type="molecule type" value="Genomic_DNA"/>
</dbReference>
<dbReference type="NCBIfam" id="TIGR00435">
    <property type="entry name" value="cysS"/>
    <property type="match status" value="1"/>
</dbReference>
<feature type="binding site" evidence="13">
    <location>
        <position position="270"/>
    </location>
    <ligand>
        <name>ATP</name>
        <dbReference type="ChEBI" id="CHEBI:30616"/>
    </ligand>
</feature>
<dbReference type="PANTHER" id="PTHR10890:SF3">
    <property type="entry name" value="CYSTEINE--TRNA LIGASE, CYTOPLASMIC"/>
    <property type="match status" value="1"/>
</dbReference>
<dbReference type="SUPFAM" id="SSF52374">
    <property type="entry name" value="Nucleotidylyl transferase"/>
    <property type="match status" value="1"/>
</dbReference>
<keyword evidence="10 13" id="KW-0648">Protein biosynthesis</keyword>
<feature type="binding site" evidence="13">
    <location>
        <position position="235"/>
    </location>
    <ligand>
        <name>Zn(2+)</name>
        <dbReference type="ChEBI" id="CHEBI:29105"/>
    </ligand>
</feature>
<evidence type="ECO:0000256" key="13">
    <source>
        <dbReference type="HAMAP-Rule" id="MF_00041"/>
    </source>
</evidence>
<evidence type="ECO:0000256" key="10">
    <source>
        <dbReference type="ARBA" id="ARBA00022917"/>
    </source>
</evidence>
<evidence type="ECO:0000256" key="1">
    <source>
        <dbReference type="ARBA" id="ARBA00004496"/>
    </source>
</evidence>
<dbReference type="SUPFAM" id="SSF47323">
    <property type="entry name" value="Anticodon-binding domain of a subclass of class I aminoacyl-tRNA synthetases"/>
    <property type="match status" value="1"/>
</dbReference>
<dbReference type="InterPro" id="IPR009080">
    <property type="entry name" value="tRNAsynth_Ia_anticodon-bd"/>
</dbReference>
<evidence type="ECO:0000256" key="2">
    <source>
        <dbReference type="ARBA" id="ARBA00005594"/>
    </source>
</evidence>
<dbReference type="GO" id="GO:0004817">
    <property type="term" value="F:cysteine-tRNA ligase activity"/>
    <property type="evidence" value="ECO:0007669"/>
    <property type="project" value="UniProtKB-EC"/>
</dbReference>
<evidence type="ECO:0000256" key="4">
    <source>
        <dbReference type="ARBA" id="ARBA00022490"/>
    </source>
</evidence>
<dbReference type="Gene3D" id="3.40.50.620">
    <property type="entry name" value="HUPs"/>
    <property type="match status" value="1"/>
</dbReference>
<evidence type="ECO:0000256" key="7">
    <source>
        <dbReference type="ARBA" id="ARBA00022741"/>
    </source>
</evidence>
<feature type="short sequence motif" description="'KMSKS' region" evidence="13">
    <location>
        <begin position="267"/>
        <end position="271"/>
    </location>
</feature>
<comment type="catalytic activity">
    <reaction evidence="12 13">
        <text>tRNA(Cys) + L-cysteine + ATP = L-cysteinyl-tRNA(Cys) + AMP + diphosphate</text>
        <dbReference type="Rhea" id="RHEA:17773"/>
        <dbReference type="Rhea" id="RHEA-COMP:9661"/>
        <dbReference type="Rhea" id="RHEA-COMP:9679"/>
        <dbReference type="ChEBI" id="CHEBI:30616"/>
        <dbReference type="ChEBI" id="CHEBI:33019"/>
        <dbReference type="ChEBI" id="CHEBI:35235"/>
        <dbReference type="ChEBI" id="CHEBI:78442"/>
        <dbReference type="ChEBI" id="CHEBI:78517"/>
        <dbReference type="ChEBI" id="CHEBI:456215"/>
        <dbReference type="EC" id="6.1.1.16"/>
    </reaction>
</comment>
<dbReference type="InterPro" id="IPR024909">
    <property type="entry name" value="Cys-tRNA/MSH_ligase"/>
</dbReference>
<evidence type="ECO:0000256" key="8">
    <source>
        <dbReference type="ARBA" id="ARBA00022833"/>
    </source>
</evidence>
<gene>
    <name evidence="13 15" type="primary">cysS</name>
    <name evidence="15" type="ORF">ACFP7A_12025</name>
</gene>
<sequence>MMGLKVYNTLTRKKEPFTPIEDGKVRMYVCGPTVYNYIHIGNARPAVVFDTVRRYFEYRGYTVNYVSNFTDVDDRLINASKERHLSVPEIADQFIKAYQEDTSALNVKTATVHPRATETMPEIITFIRKLVDAGFAYESDGDVYFRTRKFKDYGKLSHQSIDDLKAGARIEIGESKEDPLDFALWKAAKPGEIKWESPWGEGRPGWHIECSAMVEKYLGDTIDIHAGGTDLTFPHHENEIAQSEALHHQTMAHYWLHNGHIQINHEKMSKSIGNVILVHDLVKKFDPQVVRFFILSVQYRHPINFSDELLNDAVQAFGRLKTTHYNLSHRLKDADQSLTINAQRVENYRKSFIEAMDDDFNTANAIAVLFDSARDANIALQEEQTSEADLAAYLHILTELADVLGLKLEDDSESILDNEVEALIQKREKARKSRDFAVADSIRDQLKAAGIILEDTAQGVRWKRGQE</sequence>
<organism evidence="15 16">
    <name type="scientific">Sporolactobacillus kofuensis</name>
    <dbReference type="NCBI Taxonomy" id="269672"/>
    <lineage>
        <taxon>Bacteria</taxon>
        <taxon>Bacillati</taxon>
        <taxon>Bacillota</taxon>
        <taxon>Bacilli</taxon>
        <taxon>Bacillales</taxon>
        <taxon>Sporolactobacillaceae</taxon>
        <taxon>Sporolactobacillus</taxon>
    </lineage>
</organism>
<evidence type="ECO:0000256" key="12">
    <source>
        <dbReference type="ARBA" id="ARBA00047398"/>
    </source>
</evidence>
<feature type="short sequence motif" description="'HIGH' region" evidence="13">
    <location>
        <begin position="32"/>
        <end position="42"/>
    </location>
</feature>
<keyword evidence="8 13" id="KW-0862">Zinc</keyword>
<keyword evidence="7 13" id="KW-0547">Nucleotide-binding</keyword>
<dbReference type="PRINTS" id="PR00983">
    <property type="entry name" value="TRNASYNTHCYS"/>
</dbReference>
<feature type="binding site" evidence="13">
    <location>
        <position position="30"/>
    </location>
    <ligand>
        <name>Zn(2+)</name>
        <dbReference type="ChEBI" id="CHEBI:29105"/>
    </ligand>
</feature>
<evidence type="ECO:0000256" key="5">
    <source>
        <dbReference type="ARBA" id="ARBA00022598"/>
    </source>
</evidence>
<comment type="subcellular location">
    <subcellularLocation>
        <location evidence="1 13">Cytoplasm</location>
    </subcellularLocation>
</comment>
<dbReference type="EC" id="6.1.1.16" evidence="13"/>
<protein>
    <recommendedName>
        <fullName evidence="13">Cysteine--tRNA ligase</fullName>
        <ecNumber evidence="13">6.1.1.16</ecNumber>
    </recommendedName>
    <alternativeName>
        <fullName evidence="13">Cysteinyl-tRNA synthetase</fullName>
        <shortName evidence="13">CysRS</shortName>
    </alternativeName>
</protein>
<dbReference type="Pfam" id="PF09190">
    <property type="entry name" value="DALR_2"/>
    <property type="match status" value="1"/>
</dbReference>
<evidence type="ECO:0000259" key="14">
    <source>
        <dbReference type="SMART" id="SM00840"/>
    </source>
</evidence>
<comment type="subunit">
    <text evidence="3 13">Monomer.</text>
</comment>
<keyword evidence="4 13" id="KW-0963">Cytoplasm</keyword>
<dbReference type="CDD" id="cd07963">
    <property type="entry name" value="Anticodon_Ia_Cys"/>
    <property type="match status" value="1"/>
</dbReference>
<dbReference type="Gene3D" id="1.20.120.1910">
    <property type="entry name" value="Cysteine-tRNA ligase, C-terminal anti-codon recognition domain"/>
    <property type="match status" value="1"/>
</dbReference>
<name>A0ABW1WGJ4_9BACL</name>
<dbReference type="Pfam" id="PF01406">
    <property type="entry name" value="tRNA-synt_1e"/>
    <property type="match status" value="1"/>
</dbReference>
<dbReference type="PANTHER" id="PTHR10890">
    <property type="entry name" value="CYSTEINYL-TRNA SYNTHETASE"/>
    <property type="match status" value="1"/>
</dbReference>
<keyword evidence="16" id="KW-1185">Reference proteome</keyword>
<keyword evidence="6 13" id="KW-0479">Metal-binding</keyword>
<evidence type="ECO:0000256" key="3">
    <source>
        <dbReference type="ARBA" id="ARBA00011245"/>
    </source>
</evidence>
<evidence type="ECO:0000313" key="15">
    <source>
        <dbReference type="EMBL" id="MFC6387324.1"/>
    </source>
</evidence>
<dbReference type="RefSeq" id="WP_253077132.1">
    <property type="nucleotide sequence ID" value="NZ_JAMXWN010000015.1"/>
</dbReference>
<comment type="similarity">
    <text evidence="2 13">Belongs to the class-I aminoacyl-tRNA synthetase family.</text>
</comment>